<evidence type="ECO:0000313" key="3">
    <source>
        <dbReference type="Proteomes" id="UP000886595"/>
    </source>
</evidence>
<sequence>MAHSRSRWSYLVNCRNSRGEAKRGEVGVDNRELLALSHESLRFKKIAKEASATEDLVISYPFSCLN</sequence>
<evidence type="ECO:0000313" key="1">
    <source>
        <dbReference type="EMBL" id="KAG2253131.1"/>
    </source>
</evidence>
<dbReference type="AlphaFoldDB" id="A0A8X7S2Q0"/>
<proteinExistence type="predicted"/>
<dbReference type="EMBL" id="JAAMPC010000016">
    <property type="protein sequence ID" value="KAG2253131.1"/>
    <property type="molecule type" value="Genomic_DNA"/>
</dbReference>
<gene>
    <name evidence="2" type="ORF">Bca52824_035059</name>
    <name evidence="1" type="ORF">Bca52824_083267</name>
</gene>
<dbReference type="Proteomes" id="UP000886595">
    <property type="component" value="Unassembled WGS sequence"/>
</dbReference>
<name>A0A8X7S2Q0_BRACI</name>
<evidence type="ECO:0000313" key="2">
    <source>
        <dbReference type="EMBL" id="KAG2298587.1"/>
    </source>
</evidence>
<reference evidence="2 3" key="1">
    <citation type="submission" date="2020-02" db="EMBL/GenBank/DDBJ databases">
        <authorList>
            <person name="Ma Q."/>
            <person name="Huang Y."/>
            <person name="Song X."/>
            <person name="Pei D."/>
        </authorList>
    </citation>
    <scope>NUCLEOTIDE SEQUENCE [LARGE SCALE GENOMIC DNA]</scope>
    <source>
        <strain evidence="2">Sxm20200214</strain>
        <tissue evidence="2">Leaf</tissue>
    </source>
</reference>
<protein>
    <submittedName>
        <fullName evidence="2">Uncharacterized protein</fullName>
    </submittedName>
</protein>
<organism evidence="2 3">
    <name type="scientific">Brassica carinata</name>
    <name type="common">Ethiopian mustard</name>
    <name type="synonym">Abyssinian cabbage</name>
    <dbReference type="NCBI Taxonomy" id="52824"/>
    <lineage>
        <taxon>Eukaryota</taxon>
        <taxon>Viridiplantae</taxon>
        <taxon>Streptophyta</taxon>
        <taxon>Embryophyta</taxon>
        <taxon>Tracheophyta</taxon>
        <taxon>Spermatophyta</taxon>
        <taxon>Magnoliopsida</taxon>
        <taxon>eudicotyledons</taxon>
        <taxon>Gunneridae</taxon>
        <taxon>Pentapetalae</taxon>
        <taxon>rosids</taxon>
        <taxon>malvids</taxon>
        <taxon>Brassicales</taxon>
        <taxon>Brassicaceae</taxon>
        <taxon>Brassiceae</taxon>
        <taxon>Brassica</taxon>
    </lineage>
</organism>
<accession>A0A8X7S2Q0</accession>
<dbReference type="EMBL" id="JAAMPC010000008">
    <property type="protein sequence ID" value="KAG2298587.1"/>
    <property type="molecule type" value="Genomic_DNA"/>
</dbReference>
<comment type="caution">
    <text evidence="2">The sequence shown here is derived from an EMBL/GenBank/DDBJ whole genome shotgun (WGS) entry which is preliminary data.</text>
</comment>
<keyword evidence="3" id="KW-1185">Reference proteome</keyword>